<feature type="transmembrane region" description="Helical" evidence="2">
    <location>
        <begin position="161"/>
        <end position="178"/>
    </location>
</feature>
<proteinExistence type="predicted"/>
<sequence>MTTATVWCAMNICSLVIWDYHFLETWVTSNCIFKKYLFCWCLNFFLKKKKGVFQKVRNVALCVNLGIAVIFIIIFGTLSRANKTALKFLEAFVKYALTCVVVCSCGVCAVVYCWMQRHQWIMEEVALLQIKRKISLTFLRRMDVSYFWVAIWFLAHVTKRLHFFLIFFFFFVRHSIFIKLKKKKKMITILTIIYSEKVYFDFELGWSFSMKMFDMLLLYLLLNIYKSTRYWLGTGCLHKKTERQIEETDLVDPKKGFRSGCLRRLCFNRKSLQYYSHVRVYLQIQSHFVNDSQIIDDLSKKEQHNLLSQSTSASPFRPVTVTRNDASPFTQLNINSDRPLSPYNVSSVLSNATNPDGSVPRQRAPSYLPERRRMSSAMPFTDNTVAPRPSFYIKSKEIQLKSHR</sequence>
<accession>X6MF23</accession>
<evidence type="ECO:0000313" key="5">
    <source>
        <dbReference type="Proteomes" id="UP000023152"/>
    </source>
</evidence>
<feature type="signal peptide" evidence="3">
    <location>
        <begin position="1"/>
        <end position="18"/>
    </location>
</feature>
<dbReference type="EMBL" id="ASPP01021245">
    <property type="protein sequence ID" value="ETO12623.1"/>
    <property type="molecule type" value="Genomic_DNA"/>
</dbReference>
<feature type="region of interest" description="Disordered" evidence="1">
    <location>
        <begin position="347"/>
        <end position="366"/>
    </location>
</feature>
<dbReference type="Proteomes" id="UP000023152">
    <property type="component" value="Unassembled WGS sequence"/>
</dbReference>
<feature type="compositionally biased region" description="Polar residues" evidence="1">
    <location>
        <begin position="347"/>
        <end position="356"/>
    </location>
</feature>
<keyword evidence="3" id="KW-0732">Signal</keyword>
<feature type="transmembrane region" description="Helical" evidence="2">
    <location>
        <begin position="95"/>
        <end position="115"/>
    </location>
</feature>
<keyword evidence="2" id="KW-0812">Transmembrane</keyword>
<keyword evidence="5" id="KW-1185">Reference proteome</keyword>
<evidence type="ECO:0000256" key="1">
    <source>
        <dbReference type="SAM" id="MobiDB-lite"/>
    </source>
</evidence>
<gene>
    <name evidence="4" type="ORF">RFI_24752</name>
</gene>
<feature type="transmembrane region" description="Helical" evidence="2">
    <location>
        <begin position="58"/>
        <end position="75"/>
    </location>
</feature>
<comment type="caution">
    <text evidence="4">The sequence shown here is derived from an EMBL/GenBank/DDBJ whole genome shotgun (WGS) entry which is preliminary data.</text>
</comment>
<keyword evidence="2" id="KW-0472">Membrane</keyword>
<evidence type="ECO:0000256" key="2">
    <source>
        <dbReference type="SAM" id="Phobius"/>
    </source>
</evidence>
<feature type="transmembrane region" description="Helical" evidence="2">
    <location>
        <begin position="136"/>
        <end position="155"/>
    </location>
</feature>
<evidence type="ECO:0000256" key="3">
    <source>
        <dbReference type="SAM" id="SignalP"/>
    </source>
</evidence>
<keyword evidence="2" id="KW-1133">Transmembrane helix</keyword>
<organism evidence="4 5">
    <name type="scientific">Reticulomyxa filosa</name>
    <dbReference type="NCBI Taxonomy" id="46433"/>
    <lineage>
        <taxon>Eukaryota</taxon>
        <taxon>Sar</taxon>
        <taxon>Rhizaria</taxon>
        <taxon>Retaria</taxon>
        <taxon>Foraminifera</taxon>
        <taxon>Monothalamids</taxon>
        <taxon>Reticulomyxidae</taxon>
        <taxon>Reticulomyxa</taxon>
    </lineage>
</organism>
<reference evidence="4 5" key="1">
    <citation type="journal article" date="2013" name="Curr. Biol.">
        <title>The Genome of the Foraminiferan Reticulomyxa filosa.</title>
        <authorList>
            <person name="Glockner G."/>
            <person name="Hulsmann N."/>
            <person name="Schleicher M."/>
            <person name="Noegel A.A."/>
            <person name="Eichinger L."/>
            <person name="Gallinger C."/>
            <person name="Pawlowski J."/>
            <person name="Sierra R."/>
            <person name="Euteneuer U."/>
            <person name="Pillet L."/>
            <person name="Moustafa A."/>
            <person name="Platzer M."/>
            <person name="Groth M."/>
            <person name="Szafranski K."/>
            <person name="Schliwa M."/>
        </authorList>
    </citation>
    <scope>NUCLEOTIDE SEQUENCE [LARGE SCALE GENOMIC DNA]</scope>
</reference>
<dbReference type="AlphaFoldDB" id="X6MF23"/>
<name>X6MF23_RETFI</name>
<evidence type="ECO:0000313" key="4">
    <source>
        <dbReference type="EMBL" id="ETO12623.1"/>
    </source>
</evidence>
<feature type="chain" id="PRO_5004974907" evidence="3">
    <location>
        <begin position="19"/>
        <end position="404"/>
    </location>
</feature>
<protein>
    <submittedName>
        <fullName evidence="4">Uncharacterized protein</fullName>
    </submittedName>
</protein>